<keyword evidence="2" id="KW-1185">Reference proteome</keyword>
<proteinExistence type="predicted"/>
<evidence type="ECO:0000313" key="1">
    <source>
        <dbReference type="EMBL" id="MBO2458860.1"/>
    </source>
</evidence>
<comment type="caution">
    <text evidence="1">The sequence shown here is derived from an EMBL/GenBank/DDBJ whole genome shotgun (WGS) entry which is preliminary data.</text>
</comment>
<name>A0ABS3RS20_9ACTN</name>
<dbReference type="EMBL" id="JAGEPF010000008">
    <property type="protein sequence ID" value="MBO2458860.1"/>
    <property type="molecule type" value="Genomic_DNA"/>
</dbReference>
<sequence length="144" mass="15474">MAESVFLVFGEELDPARFVELVVSLGGVTGPGERGDARLSDGHAHVWVHLTGLPEDDPDELAVYEARLGGRVVAEAELEISRTKGSEGLAWRIVDAAARRWRFVVFNGHDEPEVGVRTVDELRARVASGASSVFWPPDPGDAGG</sequence>
<organism evidence="1 2">
    <name type="scientific">Actinomadura violacea</name>
    <dbReference type="NCBI Taxonomy" id="2819934"/>
    <lineage>
        <taxon>Bacteria</taxon>
        <taxon>Bacillati</taxon>
        <taxon>Actinomycetota</taxon>
        <taxon>Actinomycetes</taxon>
        <taxon>Streptosporangiales</taxon>
        <taxon>Thermomonosporaceae</taxon>
        <taxon>Actinomadura</taxon>
    </lineage>
</organism>
<reference evidence="1 2" key="1">
    <citation type="submission" date="2021-03" db="EMBL/GenBank/DDBJ databases">
        <title>Actinomadura violae sp. nov., isolated from lichen in Thailand.</title>
        <authorList>
            <person name="Kanchanasin P."/>
            <person name="Saeng-In P."/>
            <person name="Phongsopitanun W."/>
            <person name="Yuki M."/>
            <person name="Kudo T."/>
            <person name="Ohkuma M."/>
            <person name="Tanasupawat S."/>
        </authorList>
    </citation>
    <scope>NUCLEOTIDE SEQUENCE [LARGE SCALE GENOMIC DNA]</scope>
    <source>
        <strain evidence="1 2">LCR2-06</strain>
    </source>
</reference>
<gene>
    <name evidence="1" type="ORF">J4709_14870</name>
</gene>
<accession>A0ABS3RS20</accession>
<dbReference type="Proteomes" id="UP000680206">
    <property type="component" value="Unassembled WGS sequence"/>
</dbReference>
<protein>
    <submittedName>
        <fullName evidence="1">Uncharacterized protein</fullName>
    </submittedName>
</protein>
<evidence type="ECO:0000313" key="2">
    <source>
        <dbReference type="Proteomes" id="UP000680206"/>
    </source>
</evidence>
<dbReference type="RefSeq" id="WP_208241062.1">
    <property type="nucleotide sequence ID" value="NZ_JAGEPF010000008.1"/>
</dbReference>